<feature type="compositionally biased region" description="Basic and acidic residues" evidence="5">
    <location>
        <begin position="293"/>
        <end position="305"/>
    </location>
</feature>
<feature type="compositionally biased region" description="Polar residues" evidence="5">
    <location>
        <begin position="1"/>
        <end position="22"/>
    </location>
</feature>
<evidence type="ECO:0000256" key="3">
    <source>
        <dbReference type="ARBA" id="ARBA00023136"/>
    </source>
</evidence>
<feature type="transmembrane region" description="Helical" evidence="6">
    <location>
        <begin position="78"/>
        <end position="99"/>
    </location>
</feature>
<feature type="transmembrane region" description="Helical" evidence="6">
    <location>
        <begin position="196"/>
        <end position="218"/>
    </location>
</feature>
<accession>A0A8J1T7L5</accession>
<organism evidence="7 8">
    <name type="scientific">Owenia fusiformis</name>
    <name type="common">Polychaete worm</name>
    <dbReference type="NCBI Taxonomy" id="6347"/>
    <lineage>
        <taxon>Eukaryota</taxon>
        <taxon>Metazoa</taxon>
        <taxon>Spiralia</taxon>
        <taxon>Lophotrochozoa</taxon>
        <taxon>Annelida</taxon>
        <taxon>Polychaeta</taxon>
        <taxon>Sedentaria</taxon>
        <taxon>Canalipalpata</taxon>
        <taxon>Sabellida</taxon>
        <taxon>Oweniida</taxon>
        <taxon>Oweniidae</taxon>
        <taxon>Owenia</taxon>
    </lineage>
</organism>
<name>A0A8J1T7L5_OWEFU</name>
<keyword evidence="8" id="KW-1185">Reference proteome</keyword>
<dbReference type="GO" id="GO:0022857">
    <property type="term" value="F:transmembrane transporter activity"/>
    <property type="evidence" value="ECO:0007669"/>
    <property type="project" value="InterPro"/>
</dbReference>
<dbReference type="PANTHER" id="PTHR23121">
    <property type="entry name" value="SODIUM-DEPENDENT GLUCOSE TRANSPORTER 1"/>
    <property type="match status" value="1"/>
</dbReference>
<evidence type="ECO:0000313" key="7">
    <source>
        <dbReference type="EMBL" id="CAH1783781.1"/>
    </source>
</evidence>
<reference evidence="7" key="1">
    <citation type="submission" date="2022-03" db="EMBL/GenBank/DDBJ databases">
        <authorList>
            <person name="Martin C."/>
        </authorList>
    </citation>
    <scope>NUCLEOTIDE SEQUENCE</scope>
</reference>
<dbReference type="Pfam" id="PF07690">
    <property type="entry name" value="MFS_1"/>
    <property type="match status" value="1"/>
</dbReference>
<feature type="transmembrane region" description="Helical" evidence="6">
    <location>
        <begin position="268"/>
        <end position="289"/>
    </location>
</feature>
<feature type="transmembrane region" description="Helical" evidence="6">
    <location>
        <begin position="368"/>
        <end position="389"/>
    </location>
</feature>
<dbReference type="Gene3D" id="1.20.1250.20">
    <property type="entry name" value="MFS general substrate transporter like domains"/>
    <property type="match status" value="2"/>
</dbReference>
<feature type="region of interest" description="Disordered" evidence="5">
    <location>
        <begin position="1"/>
        <end position="33"/>
    </location>
</feature>
<dbReference type="EMBL" id="CAIIXF020000005">
    <property type="protein sequence ID" value="CAH1783781.1"/>
    <property type="molecule type" value="Genomic_DNA"/>
</dbReference>
<evidence type="ECO:0000256" key="5">
    <source>
        <dbReference type="SAM" id="MobiDB-lite"/>
    </source>
</evidence>
<keyword evidence="1 6" id="KW-0812">Transmembrane</keyword>
<feature type="transmembrane region" description="Helical" evidence="6">
    <location>
        <begin position="433"/>
        <end position="456"/>
    </location>
</feature>
<proteinExistence type="predicted"/>
<keyword evidence="2 6" id="KW-1133">Transmembrane helix</keyword>
<dbReference type="AlphaFoldDB" id="A0A8J1T7L5"/>
<feature type="transmembrane region" description="Helical" evidence="6">
    <location>
        <begin position="462"/>
        <end position="490"/>
    </location>
</feature>
<evidence type="ECO:0000256" key="4">
    <source>
        <dbReference type="ARBA" id="ARBA00040840"/>
    </source>
</evidence>
<dbReference type="PANTHER" id="PTHR23121:SF10">
    <property type="entry name" value="MAJOR FACILITATOR SUPERFAMILY DOMAIN-CONTAINING PROTEIN 4A"/>
    <property type="match status" value="1"/>
</dbReference>
<feature type="transmembrane region" description="Helical" evidence="6">
    <location>
        <begin position="511"/>
        <end position="533"/>
    </location>
</feature>
<feature type="region of interest" description="Disordered" evidence="5">
    <location>
        <begin position="615"/>
        <end position="637"/>
    </location>
</feature>
<feature type="region of interest" description="Disordered" evidence="5">
    <location>
        <begin position="293"/>
        <end position="325"/>
    </location>
</feature>
<dbReference type="OrthoDB" id="413079at2759"/>
<keyword evidence="3 6" id="KW-0472">Membrane</keyword>
<protein>
    <recommendedName>
        <fullName evidence="4">Major facilitator superfamily domain-containing protein 4A</fullName>
    </recommendedName>
</protein>
<evidence type="ECO:0000256" key="1">
    <source>
        <dbReference type="ARBA" id="ARBA00022692"/>
    </source>
</evidence>
<gene>
    <name evidence="7" type="ORF">OFUS_LOCUS10085</name>
</gene>
<dbReference type="InterPro" id="IPR036259">
    <property type="entry name" value="MFS_trans_sf"/>
</dbReference>
<evidence type="ECO:0000256" key="2">
    <source>
        <dbReference type="ARBA" id="ARBA00022989"/>
    </source>
</evidence>
<feature type="transmembrane region" description="Helical" evidence="6">
    <location>
        <begin position="545"/>
        <end position="568"/>
    </location>
</feature>
<evidence type="ECO:0000313" key="8">
    <source>
        <dbReference type="Proteomes" id="UP000749559"/>
    </source>
</evidence>
<dbReference type="SUPFAM" id="SSF103473">
    <property type="entry name" value="MFS general substrate transporter"/>
    <property type="match status" value="1"/>
</dbReference>
<feature type="transmembrane region" description="Helical" evidence="6">
    <location>
        <begin position="141"/>
        <end position="159"/>
    </location>
</feature>
<comment type="caution">
    <text evidence="7">The sequence shown here is derived from an EMBL/GenBank/DDBJ whole genome shotgun (WGS) entry which is preliminary data.</text>
</comment>
<feature type="transmembrane region" description="Helical" evidence="6">
    <location>
        <begin position="165"/>
        <end position="184"/>
    </location>
</feature>
<sequence length="637" mass="69706">MTSENIKLNGTNYGNPYTNETETPLPESEDFNSTATELNHQCQGIAGTIADDNTPTSTLSGALFTFWRLFKQNAHATLSYCMVFWSFGMCVAFLGPTLLDLGCQTSTDDKTMSWVFFFQAVMTLVGSILGGFMVKFFPPNGIILTAISVLPMTLFIVPFCNVMAALGVVLAVMGINMGMIDSLANLQMLKIYGPDVAPFIQALHFFYGLGAFVSPMIAQPFLLNEDCSPYVLALGNNSNSNISTSENHSVQILDGDLESAQDETHVRYAFWIMAAVQLPIPVLVFSLYLRDRGDGKPPEDSRDVAAKTNKTSNHSNQPKHKNEYQDIDDSKQKEPLLGLCNDIKDAVLSTSCTPSNILETGTTTTTKVLFVALFAGILMFLYDGVQGSFGGYVYSYAVKSVEDMDKTEGAYLNACFWGSFALGRLLSIPLAAIFTPAFMLACNIFGCTGFMVLMLALRHNHIALYIGSFFFGIFLSSIVPTTLALAELLIDMTYTPIGIKRMLRNMGLDGECGATITTFVVVMAATGEVVFPVVTGNLFAAFGPLSFLIFCLSICVASIGVYVCLMLMGRTAPKFQATFSGSFIWSRPWSCQNKSGSIIPKRIKFYSRMEEDSSEYEMESPVHDNAKKTPAPDTNLR</sequence>
<feature type="transmembrane region" description="Helical" evidence="6">
    <location>
        <begin position="111"/>
        <end position="134"/>
    </location>
</feature>
<dbReference type="InterPro" id="IPR011701">
    <property type="entry name" value="MFS"/>
</dbReference>
<evidence type="ECO:0000256" key="6">
    <source>
        <dbReference type="SAM" id="Phobius"/>
    </source>
</evidence>
<dbReference type="Proteomes" id="UP000749559">
    <property type="component" value="Unassembled WGS sequence"/>
</dbReference>